<dbReference type="GO" id="GO:0003700">
    <property type="term" value="F:DNA-binding transcription factor activity"/>
    <property type="evidence" value="ECO:0007669"/>
    <property type="project" value="TreeGrafter"/>
</dbReference>
<dbReference type="EMBL" id="JAENIL010000067">
    <property type="protein sequence ID" value="MBK1880036.1"/>
    <property type="molecule type" value="Genomic_DNA"/>
</dbReference>
<accession>A0A934S3J7</accession>
<dbReference type="SUPFAM" id="SSF53822">
    <property type="entry name" value="Periplasmic binding protein-like I"/>
    <property type="match status" value="1"/>
</dbReference>
<dbReference type="SUPFAM" id="SSF47413">
    <property type="entry name" value="lambda repressor-like DNA-binding domains"/>
    <property type="match status" value="1"/>
</dbReference>
<dbReference type="RefSeq" id="WP_200358543.1">
    <property type="nucleotide sequence ID" value="NZ_JAENIL010000067.1"/>
</dbReference>
<sequence length="355" mass="39528">MSLRDVAREVGVSVSAVSLALRGSPKVSEQRRKNICEAAERLGYEKDGRIAELMEHLRANRVDRQMSKLAVIIPEIDQVGLKSYPRLQKIIRGVEEQAKESGYGTDLFFLTELKASPKRLKTILISRGIKGVIALPWMSGIGALDLEVDGLCVATAGYSVIDPMLNRACPNYLQMMDELIEQACRLGYRRIGFAMTYSAGGIGHKLFASSYLYYSMLVDEADRIPILRKRDIEDGKLQNWMERYRPDAVISSGKVYRMLEELGYQLPEDLGFAALDLTDGPPDASGVDHCHESVGREAAKLAMSDINLNQTGVPESPKVVLVDSHYQSGLTLRRVGKPIELKIRASKYQDANYVK</sequence>
<dbReference type="PANTHER" id="PTHR30146">
    <property type="entry name" value="LACI-RELATED TRANSCRIPTIONAL REPRESSOR"/>
    <property type="match status" value="1"/>
</dbReference>
<feature type="domain" description="HTH lacI-type" evidence="4">
    <location>
        <begin position="1"/>
        <end position="55"/>
    </location>
</feature>
<protein>
    <submittedName>
        <fullName evidence="5">LacI family DNA-binding transcriptional regulator</fullName>
    </submittedName>
</protein>
<dbReference type="GO" id="GO:0000976">
    <property type="term" value="F:transcription cis-regulatory region binding"/>
    <property type="evidence" value="ECO:0007669"/>
    <property type="project" value="TreeGrafter"/>
</dbReference>
<keyword evidence="6" id="KW-1185">Reference proteome</keyword>
<evidence type="ECO:0000259" key="4">
    <source>
        <dbReference type="PROSITE" id="PS50932"/>
    </source>
</evidence>
<dbReference type="CDD" id="cd01392">
    <property type="entry name" value="HTH_LacI"/>
    <property type="match status" value="1"/>
</dbReference>
<dbReference type="InterPro" id="IPR010982">
    <property type="entry name" value="Lambda_DNA-bd_dom_sf"/>
</dbReference>
<keyword evidence="1" id="KW-0805">Transcription regulation</keyword>
<dbReference type="PROSITE" id="PS00356">
    <property type="entry name" value="HTH_LACI_1"/>
    <property type="match status" value="1"/>
</dbReference>
<organism evidence="5 6">
    <name type="scientific">Pelagicoccus mobilis</name>
    <dbReference type="NCBI Taxonomy" id="415221"/>
    <lineage>
        <taxon>Bacteria</taxon>
        <taxon>Pseudomonadati</taxon>
        <taxon>Verrucomicrobiota</taxon>
        <taxon>Opitutia</taxon>
        <taxon>Puniceicoccales</taxon>
        <taxon>Pelagicoccaceae</taxon>
        <taxon>Pelagicoccus</taxon>
    </lineage>
</organism>
<dbReference type="InterPro" id="IPR028082">
    <property type="entry name" value="Peripla_BP_I"/>
</dbReference>
<keyword evidence="2 5" id="KW-0238">DNA-binding</keyword>
<reference evidence="5" key="1">
    <citation type="submission" date="2021-01" db="EMBL/GenBank/DDBJ databases">
        <title>Modified the classification status of verrucomicrobia.</title>
        <authorList>
            <person name="Feng X."/>
        </authorList>
    </citation>
    <scope>NUCLEOTIDE SEQUENCE</scope>
    <source>
        <strain evidence="5">KCTC 13126</strain>
    </source>
</reference>
<comment type="caution">
    <text evidence="5">The sequence shown here is derived from an EMBL/GenBank/DDBJ whole genome shotgun (WGS) entry which is preliminary data.</text>
</comment>
<keyword evidence="3" id="KW-0804">Transcription</keyword>
<dbReference type="Gene3D" id="3.40.50.2300">
    <property type="match status" value="2"/>
</dbReference>
<dbReference type="SMART" id="SM00354">
    <property type="entry name" value="HTH_LACI"/>
    <property type="match status" value="1"/>
</dbReference>
<evidence type="ECO:0000313" key="6">
    <source>
        <dbReference type="Proteomes" id="UP000617628"/>
    </source>
</evidence>
<evidence type="ECO:0000313" key="5">
    <source>
        <dbReference type="EMBL" id="MBK1880036.1"/>
    </source>
</evidence>
<evidence type="ECO:0000256" key="1">
    <source>
        <dbReference type="ARBA" id="ARBA00023015"/>
    </source>
</evidence>
<name>A0A934S3J7_9BACT</name>
<dbReference type="AlphaFoldDB" id="A0A934S3J7"/>
<dbReference type="Gene3D" id="1.10.260.40">
    <property type="entry name" value="lambda repressor-like DNA-binding domains"/>
    <property type="match status" value="1"/>
</dbReference>
<dbReference type="PROSITE" id="PS50932">
    <property type="entry name" value="HTH_LACI_2"/>
    <property type="match status" value="1"/>
</dbReference>
<gene>
    <name evidence="5" type="ORF">JIN87_24340</name>
</gene>
<evidence type="ECO:0000256" key="2">
    <source>
        <dbReference type="ARBA" id="ARBA00023125"/>
    </source>
</evidence>
<evidence type="ECO:0000256" key="3">
    <source>
        <dbReference type="ARBA" id="ARBA00023163"/>
    </source>
</evidence>
<dbReference type="Pfam" id="PF00356">
    <property type="entry name" value="LacI"/>
    <property type="match status" value="1"/>
</dbReference>
<proteinExistence type="predicted"/>
<dbReference type="Proteomes" id="UP000617628">
    <property type="component" value="Unassembled WGS sequence"/>
</dbReference>
<dbReference type="PANTHER" id="PTHR30146:SF109">
    <property type="entry name" value="HTH-TYPE TRANSCRIPTIONAL REGULATOR GALS"/>
    <property type="match status" value="1"/>
</dbReference>
<dbReference type="InterPro" id="IPR000843">
    <property type="entry name" value="HTH_LacI"/>
</dbReference>